<dbReference type="EMBL" id="CP023737">
    <property type="protein sequence ID" value="ATQ67594.1"/>
    <property type="molecule type" value="Genomic_DNA"/>
</dbReference>
<dbReference type="RefSeq" id="WP_003611342.1">
    <property type="nucleotide sequence ID" value="NZ_ADVE02000001.1"/>
</dbReference>
<dbReference type="InterPro" id="IPR006058">
    <property type="entry name" value="2Fe2S_fd_BS"/>
</dbReference>
<dbReference type="CDD" id="cd00207">
    <property type="entry name" value="fer2"/>
    <property type="match status" value="1"/>
</dbReference>
<dbReference type="Gene3D" id="3.10.20.30">
    <property type="match status" value="1"/>
</dbReference>
<evidence type="ECO:0000313" key="2">
    <source>
        <dbReference type="EMBL" id="ATQ67594.1"/>
    </source>
</evidence>
<dbReference type="Proteomes" id="UP000230709">
    <property type="component" value="Chromosome"/>
</dbReference>
<feature type="domain" description="2Fe-2S ferredoxin-type" evidence="1">
    <location>
        <begin position="2"/>
        <end position="118"/>
    </location>
</feature>
<evidence type="ECO:0000259" key="1">
    <source>
        <dbReference type="PROSITE" id="PS51085"/>
    </source>
</evidence>
<evidence type="ECO:0000313" key="3">
    <source>
        <dbReference type="Proteomes" id="UP000230709"/>
    </source>
</evidence>
<dbReference type="GO" id="GO:0051537">
    <property type="term" value="F:2 iron, 2 sulfur cluster binding"/>
    <property type="evidence" value="ECO:0007669"/>
    <property type="project" value="InterPro"/>
</dbReference>
<gene>
    <name evidence="2" type="ORF">CQW49_06605</name>
</gene>
<dbReference type="SUPFAM" id="SSF54292">
    <property type="entry name" value="2Fe-2S ferredoxin-like"/>
    <property type="match status" value="1"/>
</dbReference>
<dbReference type="KEGG" id="mtw:CQW49_06605"/>
<dbReference type="STRING" id="595536.GCA_000178815_03837"/>
<organism evidence="2 3">
    <name type="scientific">Methylosinus trichosporium (strain ATCC 35070 / NCIMB 11131 / UNIQEM 75 / OB3b)</name>
    <dbReference type="NCBI Taxonomy" id="595536"/>
    <lineage>
        <taxon>Bacteria</taxon>
        <taxon>Pseudomonadati</taxon>
        <taxon>Pseudomonadota</taxon>
        <taxon>Alphaproteobacteria</taxon>
        <taxon>Hyphomicrobiales</taxon>
        <taxon>Methylocystaceae</taxon>
        <taxon>Methylosinus</taxon>
    </lineage>
</organism>
<dbReference type="Pfam" id="PF00111">
    <property type="entry name" value="Fer2"/>
    <property type="match status" value="1"/>
</dbReference>
<dbReference type="InterPro" id="IPR012675">
    <property type="entry name" value="Beta-grasp_dom_sf"/>
</dbReference>
<reference evidence="3" key="1">
    <citation type="submission" date="2017-10" db="EMBL/GenBank/DDBJ databases">
        <title>Completed PacBio SMRT sequence of Methylosinus trichosporium OB3b reveals presence of a third large plasmid.</title>
        <authorList>
            <person name="Charles T.C."/>
            <person name="Lynch M.D.J."/>
            <person name="Heil J.R."/>
            <person name="Cheng J."/>
        </authorList>
    </citation>
    <scope>NUCLEOTIDE SEQUENCE [LARGE SCALE GENOMIC DNA]</scope>
    <source>
        <strain evidence="3">OB3b</strain>
    </source>
</reference>
<proteinExistence type="predicted"/>
<name>A0A2D2CY12_METT3</name>
<keyword evidence="3" id="KW-1185">Reference proteome</keyword>
<dbReference type="InterPro" id="IPR036010">
    <property type="entry name" value="2Fe-2S_ferredoxin-like_sf"/>
</dbReference>
<protein>
    <submittedName>
        <fullName evidence="2">Ferredoxin</fullName>
    </submittedName>
</protein>
<dbReference type="PROSITE" id="PS51085">
    <property type="entry name" value="2FE2S_FER_2"/>
    <property type="match status" value="1"/>
</dbReference>
<accession>A0A2D2CY12</accession>
<dbReference type="InterPro" id="IPR001041">
    <property type="entry name" value="2Fe-2S_ferredoxin-type"/>
</dbReference>
<dbReference type="PROSITE" id="PS00197">
    <property type="entry name" value="2FE2S_FER_1"/>
    <property type="match status" value="1"/>
</dbReference>
<sequence length="122" mass="13290">MPDVTFSTPLLHKNVTVYAVAGDTHTILAVAEANKIPIPHDCKDGECGSCLIEVMPLDDKTMGAMLTEKEKAQLKSMGKISNDEIRRAEVDDIPPKYRLACQYVVRDQDILVTFTGEPGGAS</sequence>
<dbReference type="AlphaFoldDB" id="A0A2D2CY12"/>